<dbReference type="InterPro" id="IPR002172">
    <property type="entry name" value="LDrepeatLR_classA_rpt"/>
</dbReference>
<feature type="disulfide bond" evidence="8">
    <location>
        <begin position="451"/>
        <end position="469"/>
    </location>
</feature>
<feature type="disulfide bond" evidence="8">
    <location>
        <begin position="444"/>
        <end position="456"/>
    </location>
</feature>
<feature type="disulfide bond" evidence="8">
    <location>
        <begin position="463"/>
        <end position="478"/>
    </location>
</feature>
<sequence length="586" mass="64144">MARHPARGILLLMWVLCVSVRCQATQTEETPTPPMGVEPGKGDDALERLTVLVSSALKNALDPITSELNGQRTTLKDIVDKLNHQDTRIELLNTRLDSINARLDSTGLQTTLQAALSAASICSNAAADESATRQHCSALRDCSDLPTGACSGVYTLHLGRDRAAPAHVFCDLYTDGGDWTVFQRRADILPRENFFRNWTEYKTGFGELTGESWWGLEKLWLMTEPIGRRYELRVDLEDFNGQRKHAVYIYQDFRVDATAAPTLGSVERGVKRQGGCPPAYYFQCGNGQCIERNLRCDGFPHCLDRSDEDGCSSGGGGDACDQTIYFTCSNGECIDRRGLCNGYRDCVDGSDEINCPPCDERVHFQCSNGTCIDLSQRCDGTVHCPDHSDEEECHGGGGSGHSGCALGQFRCRNGQCLNLLQKCDGRSDCIDGSDEEGCYGEERCLLGQHRCGDGQCLDVRQKCDGRRDCRDGSDEEECHGGGGSGHSGCALGQHRCGDGQCVDIRRRCDGRRDCTDASDEANCNNPTTCLPGQFRCSDGTGCTSHYQWCHPIIPCPTAEPHCCRKNGECLCVPDQCPVQDSCPRRG</sequence>
<protein>
    <submittedName>
        <fullName evidence="11">Sortilin-related receptor</fullName>
    </submittedName>
</protein>
<keyword evidence="5" id="KW-1133">Transmembrane helix</keyword>
<keyword evidence="6" id="KW-0472">Membrane</keyword>
<feature type="disulfide bond" evidence="8">
    <location>
        <begin position="496"/>
        <end position="514"/>
    </location>
</feature>
<dbReference type="PROSITE" id="PS51406">
    <property type="entry name" value="FIBRINOGEN_C_2"/>
    <property type="match status" value="1"/>
</dbReference>
<keyword evidence="11" id="KW-0675">Receptor</keyword>
<feature type="disulfide bond" evidence="8">
    <location>
        <begin position="340"/>
        <end position="355"/>
    </location>
</feature>
<evidence type="ECO:0000256" key="3">
    <source>
        <dbReference type="ARBA" id="ARBA00022692"/>
    </source>
</evidence>
<feature type="disulfide bond" evidence="8">
    <location>
        <begin position="489"/>
        <end position="501"/>
    </location>
</feature>
<comment type="caution">
    <text evidence="8">Lacks conserved residue(s) required for the propagation of feature annotation.</text>
</comment>
<dbReference type="SUPFAM" id="SSF57424">
    <property type="entry name" value="LDL receptor-like module"/>
    <property type="match status" value="6"/>
</dbReference>
<dbReference type="Pfam" id="PF00147">
    <property type="entry name" value="Fibrinogen_C"/>
    <property type="match status" value="1"/>
</dbReference>
<dbReference type="OrthoDB" id="6145874at2759"/>
<evidence type="ECO:0000256" key="4">
    <source>
        <dbReference type="ARBA" id="ARBA00022737"/>
    </source>
</evidence>
<comment type="subcellular location">
    <subcellularLocation>
        <location evidence="2">Endomembrane system</location>
    </subcellularLocation>
    <subcellularLocation>
        <location evidence="1">Membrane</location>
        <topology evidence="1">Single-pass membrane protein</topology>
    </subcellularLocation>
</comment>
<feature type="chain" id="PRO_5025374765" evidence="9">
    <location>
        <begin position="25"/>
        <end position="586"/>
    </location>
</feature>
<dbReference type="GO" id="GO:0016192">
    <property type="term" value="P:vesicle-mediated transport"/>
    <property type="evidence" value="ECO:0007669"/>
    <property type="project" value="UniProtKB-ARBA"/>
</dbReference>
<evidence type="ECO:0000259" key="10">
    <source>
        <dbReference type="PROSITE" id="PS51406"/>
    </source>
</evidence>
<dbReference type="InterPro" id="IPR050685">
    <property type="entry name" value="LDLR"/>
</dbReference>
<gene>
    <name evidence="11" type="primary">SORL1_3</name>
    <name evidence="11" type="ORF">FJT64_020611</name>
</gene>
<keyword evidence="12" id="KW-1185">Reference proteome</keyword>
<feature type="disulfide bond" evidence="8">
    <location>
        <begin position="404"/>
        <end position="416"/>
    </location>
</feature>
<dbReference type="Gene3D" id="4.10.400.10">
    <property type="entry name" value="Low-density Lipoprotein Receptor"/>
    <property type="match status" value="6"/>
</dbReference>
<dbReference type="GO" id="GO:0005886">
    <property type="term" value="C:plasma membrane"/>
    <property type="evidence" value="ECO:0007669"/>
    <property type="project" value="TreeGrafter"/>
</dbReference>
<dbReference type="SUPFAM" id="SSF56496">
    <property type="entry name" value="Fibrinogen C-terminal domain-like"/>
    <property type="match status" value="1"/>
</dbReference>
<feature type="disulfide bond" evidence="8">
    <location>
        <begin position="296"/>
        <end position="311"/>
    </location>
</feature>
<dbReference type="CDD" id="cd00112">
    <property type="entry name" value="LDLa"/>
    <property type="match status" value="5"/>
</dbReference>
<dbReference type="SMART" id="SM00192">
    <property type="entry name" value="LDLa"/>
    <property type="match status" value="6"/>
</dbReference>
<evidence type="ECO:0000256" key="2">
    <source>
        <dbReference type="ARBA" id="ARBA00004308"/>
    </source>
</evidence>
<dbReference type="PROSITE" id="PS01209">
    <property type="entry name" value="LDLRA_1"/>
    <property type="match status" value="4"/>
</dbReference>
<evidence type="ECO:0000256" key="5">
    <source>
        <dbReference type="ARBA" id="ARBA00022989"/>
    </source>
</evidence>
<feature type="disulfide bond" evidence="8">
    <location>
        <begin position="378"/>
        <end position="393"/>
    </location>
</feature>
<accession>A0A6A4WW93</accession>
<dbReference type="Gene3D" id="3.90.215.10">
    <property type="entry name" value="Gamma Fibrinogen, chain A, domain 1"/>
    <property type="match status" value="1"/>
</dbReference>
<dbReference type="InterPro" id="IPR014716">
    <property type="entry name" value="Fibrinogen_a/b/g_C_1"/>
</dbReference>
<evidence type="ECO:0000256" key="6">
    <source>
        <dbReference type="ARBA" id="ARBA00023136"/>
    </source>
</evidence>
<keyword evidence="9" id="KW-0732">Signal</keyword>
<evidence type="ECO:0000256" key="8">
    <source>
        <dbReference type="PROSITE-ProRule" id="PRU00124"/>
    </source>
</evidence>
<dbReference type="PROSITE" id="PS50068">
    <property type="entry name" value="LDLRA_2"/>
    <property type="match status" value="6"/>
</dbReference>
<dbReference type="PANTHER" id="PTHR24270">
    <property type="entry name" value="LOW-DENSITY LIPOPROTEIN RECEPTOR-RELATED"/>
    <property type="match status" value="1"/>
</dbReference>
<feature type="disulfide bond" evidence="8">
    <location>
        <begin position="328"/>
        <end position="346"/>
    </location>
</feature>
<feature type="disulfide bond" evidence="8">
    <location>
        <begin position="508"/>
        <end position="523"/>
    </location>
</feature>
<comment type="caution">
    <text evidence="11">The sequence shown here is derived from an EMBL/GenBank/DDBJ whole genome shotgun (WGS) entry which is preliminary data.</text>
</comment>
<dbReference type="EMBL" id="VIIS01000510">
    <property type="protein sequence ID" value="KAF0308134.1"/>
    <property type="molecule type" value="Genomic_DNA"/>
</dbReference>
<keyword evidence="3" id="KW-0812">Transmembrane</keyword>
<evidence type="ECO:0000256" key="9">
    <source>
        <dbReference type="SAM" id="SignalP"/>
    </source>
</evidence>
<dbReference type="Pfam" id="PF00057">
    <property type="entry name" value="Ldl_recept_a"/>
    <property type="match status" value="6"/>
</dbReference>
<keyword evidence="4" id="KW-0677">Repeat</keyword>
<keyword evidence="7 8" id="KW-1015">Disulfide bond</keyword>
<dbReference type="InterPro" id="IPR036056">
    <property type="entry name" value="Fibrinogen-like_C"/>
</dbReference>
<feature type="disulfide bond" evidence="8">
    <location>
        <begin position="411"/>
        <end position="429"/>
    </location>
</feature>
<evidence type="ECO:0000256" key="7">
    <source>
        <dbReference type="ARBA" id="ARBA00023157"/>
    </source>
</evidence>
<feature type="domain" description="Fibrinogen C-terminal" evidence="10">
    <location>
        <begin position="133"/>
        <end position="248"/>
    </location>
</feature>
<feature type="signal peptide" evidence="9">
    <location>
        <begin position="1"/>
        <end position="24"/>
    </location>
</feature>
<feature type="disulfide bond" evidence="8">
    <location>
        <begin position="366"/>
        <end position="384"/>
    </location>
</feature>
<evidence type="ECO:0000313" key="11">
    <source>
        <dbReference type="EMBL" id="KAF0308134.1"/>
    </source>
</evidence>
<reference evidence="11 12" key="1">
    <citation type="submission" date="2019-07" db="EMBL/GenBank/DDBJ databases">
        <title>Draft genome assembly of a fouling barnacle, Amphibalanus amphitrite (Darwin, 1854): The first reference genome for Thecostraca.</title>
        <authorList>
            <person name="Kim W."/>
        </authorList>
    </citation>
    <scope>NUCLEOTIDE SEQUENCE [LARGE SCALE GENOMIC DNA]</scope>
    <source>
        <strain evidence="11">SNU_AA5</strain>
        <tissue evidence="11">Soma without cirri and trophi</tissue>
    </source>
</reference>
<dbReference type="PRINTS" id="PR00261">
    <property type="entry name" value="LDLRECEPTOR"/>
</dbReference>
<dbReference type="InterPro" id="IPR036055">
    <property type="entry name" value="LDL_receptor-like_sf"/>
</dbReference>
<proteinExistence type="predicted"/>
<dbReference type="InterPro" id="IPR023415">
    <property type="entry name" value="LDLR_class-A_CS"/>
</dbReference>
<dbReference type="InterPro" id="IPR002181">
    <property type="entry name" value="Fibrinogen_a/b/g_C_dom"/>
</dbReference>
<evidence type="ECO:0000313" key="12">
    <source>
        <dbReference type="Proteomes" id="UP000440578"/>
    </source>
</evidence>
<dbReference type="Proteomes" id="UP000440578">
    <property type="component" value="Unassembled WGS sequence"/>
</dbReference>
<dbReference type="GO" id="GO:0012505">
    <property type="term" value="C:endomembrane system"/>
    <property type="evidence" value="ECO:0007669"/>
    <property type="project" value="UniProtKB-SubCell"/>
</dbReference>
<feature type="disulfide bond" evidence="8">
    <location>
        <begin position="284"/>
        <end position="302"/>
    </location>
</feature>
<dbReference type="AlphaFoldDB" id="A0A6A4WW93"/>
<evidence type="ECO:0000256" key="1">
    <source>
        <dbReference type="ARBA" id="ARBA00004167"/>
    </source>
</evidence>
<organism evidence="11 12">
    <name type="scientific">Amphibalanus amphitrite</name>
    <name type="common">Striped barnacle</name>
    <name type="synonym">Balanus amphitrite</name>
    <dbReference type="NCBI Taxonomy" id="1232801"/>
    <lineage>
        <taxon>Eukaryota</taxon>
        <taxon>Metazoa</taxon>
        <taxon>Ecdysozoa</taxon>
        <taxon>Arthropoda</taxon>
        <taxon>Crustacea</taxon>
        <taxon>Multicrustacea</taxon>
        <taxon>Cirripedia</taxon>
        <taxon>Thoracica</taxon>
        <taxon>Thoracicalcarea</taxon>
        <taxon>Balanomorpha</taxon>
        <taxon>Balanoidea</taxon>
        <taxon>Balanidae</taxon>
        <taxon>Amphibalaninae</taxon>
        <taxon>Amphibalanus</taxon>
    </lineage>
</organism>
<feature type="disulfide bond" evidence="8">
    <location>
        <begin position="423"/>
        <end position="438"/>
    </location>
</feature>
<dbReference type="SMART" id="SM00186">
    <property type="entry name" value="FBG"/>
    <property type="match status" value="1"/>
</dbReference>
<name>A0A6A4WW93_AMPAM</name>